<dbReference type="FunFam" id="3.40.50.1440:FF:000010">
    <property type="entry name" value="Tubulin gamma chain"/>
    <property type="match status" value="1"/>
</dbReference>
<sequence length="461" mass="52209">MPCEMIMLQLGQCGNQIGFEFWKKLCKEHGISPEGMLEEHANEGLDRKDVFFYQADDEHYIPRSVLLDLEPRVINNIMNTEYRKLYNQENIFLAKDGGGAGNNWGSGFSQGKKHHEEIFDIIDREAEGSDSLEGFVITHSIAGGTGSGMGSYLLQNLADRFPKKLVQTYSVFPNQDSNQDSTGSIGVSDVVVQPYNSLLTLKRLTRSADCVVVLDNTALNRIAVDRLRIENPSFSQINELVSTIMSVSTTTLRYPSYMNNDLIGLIAPLIPTPKLHFLMTGYTPLSTEAEHAAVRKTTVLDVMRRLLQPKNMMVSTYADKQVAHCYISILNIIQGEVDPTQVHKSLQRIRERKLASFIPWGPASIQVALSRKSPYVSTTHRVSGLMLANHTSISTLFQRALRDYDKLRKREAFIDQFRKEEMFRDSLDEMDDSREVVQTLVDEYIAATKPDYLNWGLKQQK</sequence>
<dbReference type="GO" id="GO:0005819">
    <property type="term" value="C:spindle"/>
    <property type="evidence" value="ECO:0007669"/>
    <property type="project" value="UniProtKB-ARBA"/>
</dbReference>
<dbReference type="SUPFAM" id="SSF55307">
    <property type="entry name" value="Tubulin C-terminal domain-like"/>
    <property type="match status" value="1"/>
</dbReference>
<dbReference type="InterPro" id="IPR017975">
    <property type="entry name" value="Tubulin_CS"/>
</dbReference>
<dbReference type="SMART" id="SM00865">
    <property type="entry name" value="Tubulin_C"/>
    <property type="match status" value="1"/>
</dbReference>
<evidence type="ECO:0000256" key="3">
    <source>
        <dbReference type="ARBA" id="ARBA00022490"/>
    </source>
</evidence>
<gene>
    <name evidence="13" type="primary">TUBG1</name>
    <name evidence="12" type="ORF">LSAA_6895</name>
</gene>
<dbReference type="InterPro" id="IPR018316">
    <property type="entry name" value="Tubulin/FtsZ_2-layer-sand-dom"/>
</dbReference>
<dbReference type="AlphaFoldDB" id="A0A0K2V8R7"/>
<feature type="domain" description="Tubulin/FtsZ GTPase" evidence="10">
    <location>
        <begin position="48"/>
        <end position="256"/>
    </location>
</feature>
<evidence type="ECO:0000256" key="6">
    <source>
        <dbReference type="ARBA" id="ARBA00023134"/>
    </source>
</evidence>
<dbReference type="GO" id="GO:0005525">
    <property type="term" value="F:GTP binding"/>
    <property type="evidence" value="ECO:0007669"/>
    <property type="project" value="UniProtKB-UniRule"/>
</dbReference>
<evidence type="ECO:0000313" key="14">
    <source>
        <dbReference type="Proteomes" id="UP000675881"/>
    </source>
</evidence>
<evidence type="ECO:0000313" key="13">
    <source>
        <dbReference type="EMBL" id="CDW46567.1"/>
    </source>
</evidence>
<feature type="domain" description="Tubulin/FtsZ 2-layer sandwich" evidence="11">
    <location>
        <begin position="258"/>
        <end position="402"/>
    </location>
</feature>
<evidence type="ECO:0000313" key="12">
    <source>
        <dbReference type="EMBL" id="CAF2868720.1"/>
    </source>
</evidence>
<organism evidence="13">
    <name type="scientific">Lepeophtheirus salmonis</name>
    <name type="common">Salmon louse</name>
    <name type="synonym">Caligus salmonis</name>
    <dbReference type="NCBI Taxonomy" id="72036"/>
    <lineage>
        <taxon>Eukaryota</taxon>
        <taxon>Metazoa</taxon>
        <taxon>Ecdysozoa</taxon>
        <taxon>Arthropoda</taxon>
        <taxon>Crustacea</taxon>
        <taxon>Multicrustacea</taxon>
        <taxon>Hexanauplia</taxon>
        <taxon>Copepoda</taxon>
        <taxon>Siphonostomatoida</taxon>
        <taxon>Caligidae</taxon>
        <taxon>Lepeophtheirus</taxon>
    </lineage>
</organism>
<dbReference type="InterPro" id="IPR002454">
    <property type="entry name" value="Gamma_tubulin"/>
</dbReference>
<evidence type="ECO:0000259" key="11">
    <source>
        <dbReference type="SMART" id="SM00865"/>
    </source>
</evidence>
<dbReference type="SMART" id="SM00864">
    <property type="entry name" value="Tubulin"/>
    <property type="match status" value="1"/>
</dbReference>
<dbReference type="EMBL" id="HG994581">
    <property type="protein sequence ID" value="CAF2868720.1"/>
    <property type="molecule type" value="Genomic_DNA"/>
</dbReference>
<dbReference type="PANTHER" id="PTHR11588">
    <property type="entry name" value="TUBULIN"/>
    <property type="match status" value="1"/>
</dbReference>
<dbReference type="EMBL" id="HACA01029206">
    <property type="protein sequence ID" value="CDW46567.1"/>
    <property type="molecule type" value="Transcribed_RNA"/>
</dbReference>
<reference evidence="12" key="2">
    <citation type="submission" date="2021-02" db="EMBL/GenBank/DDBJ databases">
        <authorList>
            <person name="Bekaert M."/>
        </authorList>
    </citation>
    <scope>NUCLEOTIDE SEQUENCE</scope>
    <source>
        <strain evidence="12">IoA-00</strain>
    </source>
</reference>
<evidence type="ECO:0000256" key="2">
    <source>
        <dbReference type="ARBA" id="ARBA00009636"/>
    </source>
</evidence>
<evidence type="ECO:0000256" key="8">
    <source>
        <dbReference type="ARBA" id="ARBA00064654"/>
    </source>
</evidence>
<keyword evidence="14" id="KW-1185">Reference proteome</keyword>
<evidence type="ECO:0000259" key="10">
    <source>
        <dbReference type="SMART" id="SM00864"/>
    </source>
</evidence>
<dbReference type="GO" id="GO:0007020">
    <property type="term" value="P:microtubule nucleation"/>
    <property type="evidence" value="ECO:0007669"/>
    <property type="project" value="InterPro"/>
</dbReference>
<dbReference type="GO" id="GO:0005874">
    <property type="term" value="C:microtubule"/>
    <property type="evidence" value="ECO:0007669"/>
    <property type="project" value="UniProtKB-KW"/>
</dbReference>
<dbReference type="FunFam" id="3.30.1330.20:FF:000003">
    <property type="entry name" value="Tubulin gamma chain"/>
    <property type="match status" value="1"/>
</dbReference>
<dbReference type="InterPro" id="IPR008280">
    <property type="entry name" value="Tub_FtsZ_C"/>
</dbReference>
<dbReference type="Proteomes" id="UP000675881">
    <property type="component" value="Chromosome 2"/>
</dbReference>
<keyword evidence="3" id="KW-0963">Cytoplasm</keyword>
<keyword evidence="6 9" id="KW-0342">GTP-binding</keyword>
<comment type="function">
    <text evidence="9">Tubulin is the major constituent of microtubules, protein filaments consisting of alpha- and beta-tubulin heterodimers. Gamma-tubulin is a key component of the gamma-tubulin ring complex (gTuRC) which mediates microtubule nucleation. The gTuRC regulates the minus-end nucleation of alpha-beta tubulin heterodimers that grow into microtubule protafilaments, a critical step in centrosome duplication and spindle formation.</text>
</comment>
<dbReference type="InterPro" id="IPR036525">
    <property type="entry name" value="Tubulin/FtsZ_GTPase_sf"/>
</dbReference>
<dbReference type="PROSITE" id="PS00227">
    <property type="entry name" value="TUBULIN"/>
    <property type="match status" value="1"/>
</dbReference>
<keyword evidence="4 9" id="KW-0493">Microtubule</keyword>
<dbReference type="Pfam" id="PF03953">
    <property type="entry name" value="Tubulin_C"/>
    <property type="match status" value="1"/>
</dbReference>
<comment type="subunit">
    <text evidence="8">Interacts with Ote.</text>
</comment>
<dbReference type="PRINTS" id="PR01164">
    <property type="entry name" value="GAMMATUBULIN"/>
</dbReference>
<evidence type="ECO:0000256" key="1">
    <source>
        <dbReference type="ARBA" id="ARBA00004267"/>
    </source>
</evidence>
<comment type="subcellular location">
    <subcellularLocation>
        <location evidence="1">Cytoplasm</location>
        <location evidence="1">Cytoskeleton</location>
        <location evidence="1">Microtubule organizing center</location>
    </subcellularLocation>
</comment>
<dbReference type="OrthoDB" id="10249382at2759"/>
<evidence type="ECO:0000256" key="4">
    <source>
        <dbReference type="ARBA" id="ARBA00022701"/>
    </source>
</evidence>
<dbReference type="GO" id="GO:0005813">
    <property type="term" value="C:centrosome"/>
    <property type="evidence" value="ECO:0007669"/>
    <property type="project" value="UniProtKB-ARBA"/>
</dbReference>
<dbReference type="InterPro" id="IPR023123">
    <property type="entry name" value="Tubulin_C"/>
</dbReference>
<dbReference type="GO" id="GO:0000280">
    <property type="term" value="P:nuclear division"/>
    <property type="evidence" value="ECO:0007669"/>
    <property type="project" value="UniProtKB-ARBA"/>
</dbReference>
<dbReference type="InterPro" id="IPR000217">
    <property type="entry name" value="Tubulin"/>
</dbReference>
<dbReference type="Gene3D" id="1.10.287.600">
    <property type="entry name" value="Helix hairpin bin"/>
    <property type="match status" value="1"/>
</dbReference>
<dbReference type="Pfam" id="PF00091">
    <property type="entry name" value="Tubulin"/>
    <property type="match status" value="1"/>
</dbReference>
<protein>
    <recommendedName>
        <fullName evidence="9">Tubulin gamma chain</fullName>
    </recommendedName>
</protein>
<reference evidence="13" key="1">
    <citation type="submission" date="2014-05" db="EMBL/GenBank/DDBJ databases">
        <authorList>
            <person name="Chronopoulou M."/>
        </authorList>
    </citation>
    <scope>NUCLEOTIDE SEQUENCE</scope>
    <source>
        <tissue evidence="13">Whole organism</tissue>
    </source>
</reference>
<dbReference type="Gene3D" id="3.40.50.1440">
    <property type="entry name" value="Tubulin/FtsZ, GTPase domain"/>
    <property type="match status" value="1"/>
</dbReference>
<proteinExistence type="inferred from homology"/>
<dbReference type="GO" id="GO:0000931">
    <property type="term" value="C:gamma-tubulin ring complex"/>
    <property type="evidence" value="ECO:0007669"/>
    <property type="project" value="UniProtKB-ARBA"/>
</dbReference>
<dbReference type="Gene3D" id="3.30.1330.20">
    <property type="entry name" value="Tubulin/FtsZ, C-terminal domain"/>
    <property type="match status" value="1"/>
</dbReference>
<dbReference type="InterPro" id="IPR003008">
    <property type="entry name" value="Tubulin_FtsZ_GTPase"/>
</dbReference>
<dbReference type="PRINTS" id="PR01161">
    <property type="entry name" value="TUBULIN"/>
</dbReference>
<keyword evidence="5 9" id="KW-0547">Nucleotide-binding</keyword>
<dbReference type="CDD" id="cd02188">
    <property type="entry name" value="gamma_tubulin"/>
    <property type="match status" value="1"/>
</dbReference>
<accession>A0A0K2V8R7</accession>
<dbReference type="FunFam" id="1.10.287.600:FF:000004">
    <property type="entry name" value="Tubulin gamma chain"/>
    <property type="match status" value="1"/>
</dbReference>
<name>A0A0K2V8R7_LEPSM</name>
<dbReference type="InterPro" id="IPR037103">
    <property type="entry name" value="Tubulin/FtsZ-like_C"/>
</dbReference>
<evidence type="ECO:0000256" key="7">
    <source>
        <dbReference type="ARBA" id="ARBA00023212"/>
    </source>
</evidence>
<dbReference type="SUPFAM" id="SSF52490">
    <property type="entry name" value="Tubulin nucleotide-binding domain-like"/>
    <property type="match status" value="1"/>
</dbReference>
<dbReference type="GO" id="GO:0031122">
    <property type="term" value="P:cytoplasmic microtubule organization"/>
    <property type="evidence" value="ECO:0007669"/>
    <property type="project" value="InterPro"/>
</dbReference>
<dbReference type="GO" id="GO:0098813">
    <property type="term" value="P:nuclear chromosome segregation"/>
    <property type="evidence" value="ECO:0007669"/>
    <property type="project" value="UniProtKB-ARBA"/>
</dbReference>
<comment type="similarity">
    <text evidence="2 9">Belongs to the tubulin family.</text>
</comment>
<evidence type="ECO:0000256" key="5">
    <source>
        <dbReference type="ARBA" id="ARBA00022741"/>
    </source>
</evidence>
<evidence type="ECO:0000256" key="9">
    <source>
        <dbReference type="RuleBase" id="RU000352"/>
    </source>
</evidence>
<keyword evidence="7" id="KW-0206">Cytoskeleton</keyword>